<reference evidence="5 6" key="1">
    <citation type="submission" date="2016-10" db="EMBL/GenBank/DDBJ databases">
        <authorList>
            <person name="de Groot N.N."/>
        </authorList>
    </citation>
    <scope>NUCLEOTIDE SEQUENCE [LARGE SCALE GENOMIC DNA]</scope>
    <source>
        <strain evidence="5 6">CGMCC 1.9159</strain>
    </source>
</reference>
<dbReference type="GO" id="GO:0016491">
    <property type="term" value="F:oxidoreductase activity"/>
    <property type="evidence" value="ECO:0007669"/>
    <property type="project" value="UniProtKB-KW"/>
</dbReference>
<dbReference type="InterPro" id="IPR033248">
    <property type="entry name" value="Transketolase_C"/>
</dbReference>
<comment type="cofactor">
    <cofactor evidence="1">
        <name>thiamine diphosphate</name>
        <dbReference type="ChEBI" id="CHEBI:58937"/>
    </cofactor>
</comment>
<name>A0A1G9HIG5_9ACTN</name>
<dbReference type="Pfam" id="PF02779">
    <property type="entry name" value="Transket_pyr"/>
    <property type="match status" value="1"/>
</dbReference>
<evidence type="ECO:0000313" key="6">
    <source>
        <dbReference type="Proteomes" id="UP000199475"/>
    </source>
</evidence>
<dbReference type="STRING" id="686624.SAMN04488242_0324"/>
<keyword evidence="5" id="KW-0670">Pyruvate</keyword>
<dbReference type="InterPro" id="IPR005475">
    <property type="entry name" value="Transketolase-like_Pyr-bd"/>
</dbReference>
<keyword evidence="6" id="KW-1185">Reference proteome</keyword>
<accession>A0A1G9HIG5</accession>
<evidence type="ECO:0000313" key="5">
    <source>
        <dbReference type="EMBL" id="SDL12524.1"/>
    </source>
</evidence>
<dbReference type="SUPFAM" id="SSF52922">
    <property type="entry name" value="TK C-terminal domain-like"/>
    <property type="match status" value="1"/>
</dbReference>
<dbReference type="AlphaFoldDB" id="A0A1G9HIG5"/>
<gene>
    <name evidence="5" type="ORF">SAMN04488242_0324</name>
</gene>
<dbReference type="RefSeq" id="WP_093248333.1">
    <property type="nucleotide sequence ID" value="NZ_FNGP01000001.1"/>
</dbReference>
<dbReference type="GO" id="GO:0000287">
    <property type="term" value="F:magnesium ion binding"/>
    <property type="evidence" value="ECO:0007669"/>
    <property type="project" value="UniProtKB-ARBA"/>
</dbReference>
<dbReference type="PANTHER" id="PTHR43257:SF2">
    <property type="entry name" value="PYRUVATE DEHYDROGENASE E1 COMPONENT SUBUNIT BETA"/>
    <property type="match status" value="1"/>
</dbReference>
<dbReference type="InterPro" id="IPR009014">
    <property type="entry name" value="Transketo_C/PFOR_II"/>
</dbReference>
<organism evidence="5 6">
    <name type="scientific">Tessaracoccus oleiagri</name>
    <dbReference type="NCBI Taxonomy" id="686624"/>
    <lineage>
        <taxon>Bacteria</taxon>
        <taxon>Bacillati</taxon>
        <taxon>Actinomycetota</taxon>
        <taxon>Actinomycetes</taxon>
        <taxon>Propionibacteriales</taxon>
        <taxon>Propionibacteriaceae</taxon>
        <taxon>Tessaracoccus</taxon>
    </lineage>
</organism>
<evidence type="ECO:0000259" key="4">
    <source>
        <dbReference type="SMART" id="SM00861"/>
    </source>
</evidence>
<dbReference type="InterPro" id="IPR029061">
    <property type="entry name" value="THDP-binding"/>
</dbReference>
<dbReference type="FunFam" id="3.40.50.970:FF:000001">
    <property type="entry name" value="Pyruvate dehydrogenase E1 beta subunit"/>
    <property type="match status" value="1"/>
</dbReference>
<dbReference type="SMART" id="SM00861">
    <property type="entry name" value="Transket_pyr"/>
    <property type="match status" value="1"/>
</dbReference>
<feature type="domain" description="Transketolase-like pyrimidine-binding" evidence="4">
    <location>
        <begin position="4"/>
        <end position="179"/>
    </location>
</feature>
<evidence type="ECO:0000256" key="2">
    <source>
        <dbReference type="ARBA" id="ARBA00023002"/>
    </source>
</evidence>
<evidence type="ECO:0000256" key="1">
    <source>
        <dbReference type="ARBA" id="ARBA00001964"/>
    </source>
</evidence>
<dbReference type="Gene3D" id="3.40.50.970">
    <property type="match status" value="1"/>
</dbReference>
<dbReference type="PANTHER" id="PTHR43257">
    <property type="entry name" value="PYRUVATE DEHYDROGENASE E1 COMPONENT BETA SUBUNIT"/>
    <property type="match status" value="1"/>
</dbReference>
<dbReference type="SUPFAM" id="SSF52518">
    <property type="entry name" value="Thiamin diphosphate-binding fold (THDP-binding)"/>
    <property type="match status" value="1"/>
</dbReference>
<proteinExistence type="predicted"/>
<dbReference type="Gene3D" id="3.40.50.920">
    <property type="match status" value="1"/>
</dbReference>
<keyword evidence="2" id="KW-0560">Oxidoreductase</keyword>
<keyword evidence="3" id="KW-0786">Thiamine pyrophosphate</keyword>
<dbReference type="Pfam" id="PF02780">
    <property type="entry name" value="Transketolase_C"/>
    <property type="match status" value="1"/>
</dbReference>
<sequence length="324" mass="35492">MEKLTMAKALNRGMRRALQADPKVLLAGEDIGKLGGVFRVTEGLQAEFGENRVIDSPLAESGIVGTAIGLAMRGYRTVMEIQFDGFVYPAFSQIVSQLARMHGRTGGKVPMPVVIRIPYGGGIGSIEHHSESPEAYFAHTPGLKVVTPSNPNDAYWMIQQSIRSDDPVIFLEPKRRYQTKGGVDFESRPAPLHSASIARYGTDATLLAYGPTVPTCLEAADIAAEEGRSLEVVDLRTLSPIDWVTLMNSVSRTKRAIVVHEAHLSLGMGSEIAARLHEELFYVMESPVLRVTGYDMPYPPARVEHQYLPGVDRILDAVDKSLAY</sequence>
<dbReference type="OrthoDB" id="9766715at2"/>
<protein>
    <submittedName>
        <fullName evidence="5">Pyruvate dehydrogenase E1 component beta subunit</fullName>
    </submittedName>
</protein>
<dbReference type="Proteomes" id="UP000199475">
    <property type="component" value="Unassembled WGS sequence"/>
</dbReference>
<dbReference type="EMBL" id="FNGP01000001">
    <property type="protein sequence ID" value="SDL12524.1"/>
    <property type="molecule type" value="Genomic_DNA"/>
</dbReference>
<evidence type="ECO:0000256" key="3">
    <source>
        <dbReference type="ARBA" id="ARBA00023052"/>
    </source>
</evidence>
<dbReference type="CDD" id="cd07036">
    <property type="entry name" value="TPP_PYR_E1-PDHc-beta_like"/>
    <property type="match status" value="1"/>
</dbReference>
<dbReference type="FunFam" id="3.40.50.920:FF:000001">
    <property type="entry name" value="Pyruvate dehydrogenase E1 beta subunit"/>
    <property type="match status" value="1"/>
</dbReference>